<dbReference type="Gene3D" id="3.40.190.10">
    <property type="entry name" value="Periplasmic binding protein-like II"/>
    <property type="match status" value="2"/>
</dbReference>
<name>C1D4T4_LARHH</name>
<dbReference type="GO" id="GO:0042597">
    <property type="term" value="C:periplasmic space"/>
    <property type="evidence" value="ECO:0007669"/>
    <property type="project" value="UniProtKB-SubCell"/>
</dbReference>
<reference evidence="4 5" key="1">
    <citation type="journal article" date="2009" name="PLoS Genet.">
        <title>The complete genome and proteome of Laribacter hongkongensis reveal potential mechanisms for adaptations to different temperatures and habitats.</title>
        <authorList>
            <person name="Woo P.C."/>
            <person name="Lau S.K."/>
            <person name="Tse H."/>
            <person name="Teng J.L."/>
            <person name="Curreem S.O."/>
            <person name="Tsang A.K."/>
            <person name="Fan R.Y."/>
            <person name="Wong G.K."/>
            <person name="Huang Y."/>
            <person name="Loman N.J."/>
            <person name="Snyder L.A."/>
            <person name="Cai J.J."/>
            <person name="Huang J.D."/>
            <person name="Mak W."/>
            <person name="Pallen M.J."/>
            <person name="Lok S."/>
            <person name="Yuen K.Y."/>
        </authorList>
    </citation>
    <scope>NUCLEOTIDE SEQUENCE [LARGE SCALE GENOMIC DNA]</scope>
    <source>
        <strain evidence="4 5">HLHK9</strain>
    </source>
</reference>
<dbReference type="SUPFAM" id="SSF53850">
    <property type="entry name" value="Periplasmic binding protein-like II"/>
    <property type="match status" value="1"/>
</dbReference>
<keyword evidence="5" id="KW-1185">Reference proteome</keyword>
<comment type="subcellular location">
    <subcellularLocation>
        <location evidence="1">Periplasm</location>
    </subcellularLocation>
</comment>
<dbReference type="PANTHER" id="PTHR30024">
    <property type="entry name" value="ALIPHATIC SULFONATES-BINDING PROTEIN-RELATED"/>
    <property type="match status" value="1"/>
</dbReference>
<gene>
    <name evidence="4" type="ordered locus">LHK_02897</name>
</gene>
<dbReference type="Proteomes" id="UP000002010">
    <property type="component" value="Chromosome"/>
</dbReference>
<dbReference type="Pfam" id="PF13379">
    <property type="entry name" value="NMT1_2"/>
    <property type="match status" value="1"/>
</dbReference>
<dbReference type="STRING" id="557598.LHK_02897"/>
<evidence type="ECO:0000256" key="2">
    <source>
        <dbReference type="ARBA" id="ARBA00010742"/>
    </source>
</evidence>
<accession>C1D4T4</accession>
<dbReference type="PROSITE" id="PS51257">
    <property type="entry name" value="PROKAR_LIPOPROTEIN"/>
    <property type="match status" value="1"/>
</dbReference>
<evidence type="ECO:0000256" key="1">
    <source>
        <dbReference type="ARBA" id="ARBA00004418"/>
    </source>
</evidence>
<organism evidence="4 5">
    <name type="scientific">Laribacter hongkongensis (strain HLHK9)</name>
    <dbReference type="NCBI Taxonomy" id="557598"/>
    <lineage>
        <taxon>Bacteria</taxon>
        <taxon>Pseudomonadati</taxon>
        <taxon>Pseudomonadota</taxon>
        <taxon>Betaproteobacteria</taxon>
        <taxon>Neisseriales</taxon>
        <taxon>Aquaspirillaceae</taxon>
        <taxon>Laribacter</taxon>
    </lineage>
</organism>
<evidence type="ECO:0000256" key="3">
    <source>
        <dbReference type="ARBA" id="ARBA00022729"/>
    </source>
</evidence>
<dbReference type="EMBL" id="CP001154">
    <property type="protein sequence ID" value="ACO75875.1"/>
    <property type="molecule type" value="Genomic_DNA"/>
</dbReference>
<evidence type="ECO:0000313" key="4">
    <source>
        <dbReference type="EMBL" id="ACO75875.1"/>
    </source>
</evidence>
<dbReference type="eggNOG" id="COG0715">
    <property type="taxonomic scope" value="Bacteria"/>
</dbReference>
<dbReference type="KEGG" id="lhk:LHK_02897"/>
<dbReference type="PANTHER" id="PTHR30024:SF47">
    <property type="entry name" value="TAURINE-BINDING PERIPLASMIC PROTEIN"/>
    <property type="match status" value="1"/>
</dbReference>
<keyword evidence="3" id="KW-0732">Signal</keyword>
<comment type="similarity">
    <text evidence="2">Belongs to the bacterial solute-binding protein SsuA/TauA family.</text>
</comment>
<dbReference type="AlphaFoldDB" id="C1D4T4"/>
<proteinExistence type="inferred from homology"/>
<sequence>MGYPRGIVMKGWRRLLVWLGLLGILAGCSGEPPVSVTIGVNRWLGYEPLFVARANQSLPSSVRLAEFTSTSEGMRAFRNGALDAVAVTLDEALSLAQLVPDLSIGLVVDYSDGADVLLARPGLKRVEDMVGRRVGVDSLVVGAYLLGRAFDSRNLDISQTRIVHVPMGRHNLDFSALNVDALVTFEPYRSQQLARGAVQIFSSANVPGEITDVLVFRRSLPQDKQRQLQQVAQTWFDAVDRLLRYDPAAIAVVAERQALTPSQVQEALEAMKFPGIRANRTLLNPENSELNPVLVRLAARMREMDLLTRPVRLDTLLDDRLVREVKS</sequence>
<protein>
    <submittedName>
        <fullName evidence="4">Putative aliphatic sulfonates binding protein</fullName>
    </submittedName>
</protein>
<dbReference type="HOGENOM" id="CLU_028871_3_2_4"/>
<evidence type="ECO:0000313" key="5">
    <source>
        <dbReference type="Proteomes" id="UP000002010"/>
    </source>
</evidence>